<reference key="1">
    <citation type="submission" date="2007-01" db="EMBL/GenBank/DDBJ databases">
        <title>The Genome Sequence of Puccinia graminis f. sp. tritici Strain CRL 75-36-700-3.</title>
        <authorList>
            <consortium name="The Broad Institute Genome Sequencing Platform"/>
            <person name="Birren B."/>
            <person name="Lander E."/>
            <person name="Galagan J."/>
            <person name="Nusbaum C."/>
            <person name="Devon K."/>
            <person name="Cuomo C."/>
            <person name="Jaffe D."/>
            <person name="Butler J."/>
            <person name="Alvarez P."/>
            <person name="Gnerre S."/>
            <person name="Grabherr M."/>
            <person name="Mauceli E."/>
            <person name="Brockman W."/>
            <person name="Young S."/>
            <person name="LaButti K."/>
            <person name="Sykes S."/>
            <person name="DeCaprio D."/>
            <person name="Crawford M."/>
            <person name="Koehrsen M."/>
            <person name="Engels R."/>
            <person name="Montgomery P."/>
            <person name="Pearson M."/>
            <person name="Howarth C."/>
            <person name="Larson L."/>
            <person name="White J."/>
            <person name="Zeng Q."/>
            <person name="Kodira C."/>
            <person name="Yandava C."/>
            <person name="Alvarado L."/>
            <person name="O'Leary S."/>
            <person name="Szabo L."/>
            <person name="Dean R."/>
            <person name="Schein J."/>
        </authorList>
    </citation>
    <scope>NUCLEOTIDE SEQUENCE</scope>
    <source>
        <strain>CRL 75-36-700-3</strain>
    </source>
</reference>
<dbReference type="HOGENOM" id="CLU_043575_0_0_1"/>
<dbReference type="KEGG" id="pgr:PGTG_01105"/>
<gene>
    <name evidence="1" type="ORF">PGTG_01105</name>
</gene>
<dbReference type="PANTHER" id="PTHR33069">
    <property type="entry name" value="CHROMOSOME 7, WHOLE GENOME SHOTGUN SEQUENCE-RELATED"/>
    <property type="match status" value="1"/>
</dbReference>
<accession>E3JUP9</accession>
<keyword evidence="2" id="KW-1185">Reference proteome</keyword>
<dbReference type="GeneID" id="10543766"/>
<dbReference type="InParanoid" id="E3JUP9"/>
<proteinExistence type="predicted"/>
<dbReference type="VEuPathDB" id="FungiDB:PGTG_01105"/>
<sequence length="440" mass="49827">MVDSANSLIISTPPAETQQQHHERQAAELVMQGFSKLFIKCAPITITDQPQETTRRETRSMSSKLINTKRELLERLQTTLLPRLQGQMEHLSELFLIRQLSDLQPDLLIQRQSELDQSLDEIQAARTTLAQEPSASLMNSDSELEGIKRYRLSILTRLLAVELFSVLRDQCQVSCKTIQLFLTNAARGNPGPLGGAFLHQVVSAIRLRVFKSISHALDRSDFCILQWRWPAGFPVIEQHLHQHLRLIKRQEDCWLVHDPVSSDEPATDSLVPLQRAIVALLKLARLFYKKLSSERGIGRLERFMPRFSGLSSAQLATLGESPNRFFAQLTALYELTHDDSSSEAERDEEEEDPDSIYHLSHLIRQIQSNFSDALRIVEYFITLLPVSAAGSASSSDTDSHQTQCYFRTWFENWNSSFTLAIHNLNVIVNAFIASAESGST</sequence>
<dbReference type="PANTHER" id="PTHR33069:SF3">
    <property type="entry name" value="DYNEIN HEAVY CHAIN TAIL DOMAIN-CONTAINING PROTEIN"/>
    <property type="match status" value="1"/>
</dbReference>
<evidence type="ECO:0000313" key="1">
    <source>
        <dbReference type="EMBL" id="EFP75774.1"/>
    </source>
</evidence>
<dbReference type="AlphaFoldDB" id="E3JUP9"/>
<reference evidence="2" key="2">
    <citation type="journal article" date="2011" name="Proc. Natl. Acad. Sci. U.S.A.">
        <title>Obligate biotrophy features unraveled by the genomic analysis of rust fungi.</title>
        <authorList>
            <person name="Duplessis S."/>
            <person name="Cuomo C.A."/>
            <person name="Lin Y.-C."/>
            <person name="Aerts A."/>
            <person name="Tisserant E."/>
            <person name="Veneault-Fourrey C."/>
            <person name="Joly D.L."/>
            <person name="Hacquard S."/>
            <person name="Amselem J."/>
            <person name="Cantarel B.L."/>
            <person name="Chiu R."/>
            <person name="Coutinho P.M."/>
            <person name="Feau N."/>
            <person name="Field M."/>
            <person name="Frey P."/>
            <person name="Gelhaye E."/>
            <person name="Goldberg J."/>
            <person name="Grabherr M.G."/>
            <person name="Kodira C.D."/>
            <person name="Kohler A."/>
            <person name="Kuees U."/>
            <person name="Lindquist E.A."/>
            <person name="Lucas S.M."/>
            <person name="Mago R."/>
            <person name="Mauceli E."/>
            <person name="Morin E."/>
            <person name="Murat C."/>
            <person name="Pangilinan J.L."/>
            <person name="Park R."/>
            <person name="Pearson M."/>
            <person name="Quesneville H."/>
            <person name="Rouhier N."/>
            <person name="Sakthikumar S."/>
            <person name="Salamov A.A."/>
            <person name="Schmutz J."/>
            <person name="Selles B."/>
            <person name="Shapiro H."/>
            <person name="Tanguay P."/>
            <person name="Tuskan G.A."/>
            <person name="Henrissat B."/>
            <person name="Van de Peer Y."/>
            <person name="Rouze P."/>
            <person name="Ellis J.G."/>
            <person name="Dodds P.N."/>
            <person name="Schein J.E."/>
            <person name="Zhong S."/>
            <person name="Hamelin R.C."/>
            <person name="Grigoriev I.V."/>
            <person name="Szabo L.J."/>
            <person name="Martin F."/>
        </authorList>
    </citation>
    <scope>NUCLEOTIDE SEQUENCE [LARGE SCALE GENOMIC DNA]</scope>
    <source>
        <strain evidence="2">CRL 75-36-700-3 / race SCCL</strain>
    </source>
</reference>
<protein>
    <submittedName>
        <fullName evidence="1">Uncharacterized protein</fullName>
    </submittedName>
</protein>
<dbReference type="Proteomes" id="UP000008783">
    <property type="component" value="Unassembled WGS sequence"/>
</dbReference>
<organism evidence="1 2">
    <name type="scientific">Puccinia graminis f. sp. tritici (strain CRL 75-36-700-3 / race SCCL)</name>
    <name type="common">Black stem rust fungus</name>
    <dbReference type="NCBI Taxonomy" id="418459"/>
    <lineage>
        <taxon>Eukaryota</taxon>
        <taxon>Fungi</taxon>
        <taxon>Dikarya</taxon>
        <taxon>Basidiomycota</taxon>
        <taxon>Pucciniomycotina</taxon>
        <taxon>Pucciniomycetes</taxon>
        <taxon>Pucciniales</taxon>
        <taxon>Pucciniaceae</taxon>
        <taxon>Puccinia</taxon>
    </lineage>
</organism>
<dbReference type="EMBL" id="DS178264">
    <property type="protein sequence ID" value="EFP75774.1"/>
    <property type="molecule type" value="Genomic_DNA"/>
</dbReference>
<dbReference type="OrthoDB" id="2509360at2759"/>
<evidence type="ECO:0000313" key="2">
    <source>
        <dbReference type="Proteomes" id="UP000008783"/>
    </source>
</evidence>
<name>E3JUP9_PUCGT</name>
<dbReference type="RefSeq" id="XP_003320193.1">
    <property type="nucleotide sequence ID" value="XM_003320145.2"/>
</dbReference>